<feature type="domain" description="YdbS-like PH" evidence="2">
    <location>
        <begin position="96"/>
        <end position="156"/>
    </location>
</feature>
<feature type="transmembrane region" description="Helical" evidence="1">
    <location>
        <begin position="59"/>
        <end position="81"/>
    </location>
</feature>
<evidence type="ECO:0000313" key="4">
    <source>
        <dbReference type="Proteomes" id="UP000724148"/>
    </source>
</evidence>
<dbReference type="PANTHER" id="PTHR37938:SF1">
    <property type="entry name" value="BLL0215 PROTEIN"/>
    <property type="match status" value="1"/>
</dbReference>
<keyword evidence="1" id="KW-1133">Transmembrane helix</keyword>
<dbReference type="PANTHER" id="PTHR37938">
    <property type="entry name" value="BLL0215 PROTEIN"/>
    <property type="match status" value="1"/>
</dbReference>
<dbReference type="InterPro" id="IPR005182">
    <property type="entry name" value="YdbS-like_PH"/>
</dbReference>
<gene>
    <name evidence="3" type="ORF">HYT40_02230</name>
</gene>
<comment type="caution">
    <text evidence="3">The sequence shown here is derived from an EMBL/GenBank/DDBJ whole genome shotgun (WGS) entry which is preliminary data.</text>
</comment>
<feature type="transmembrane region" description="Helical" evidence="1">
    <location>
        <begin position="25"/>
        <end position="47"/>
    </location>
</feature>
<sequence>MLSLQENETVVIVIRRHWWILVRPTIAFVVLLILPTTAAIGAAYMPGLGNFFAEPLGDFVTVLYLLILLLFAFLLWTDYYLDVWIVTSQRIIDIEQKSLFHRVISEIPMKRIQDVTIEINGIIETLLKFGDLRVQTAAEGAFTIKNAPHPHEAKDKILFYLRENTENLKHSDGAGL</sequence>
<evidence type="ECO:0000313" key="3">
    <source>
        <dbReference type="EMBL" id="MBI2096949.1"/>
    </source>
</evidence>
<accession>A0A931SD85</accession>
<proteinExistence type="predicted"/>
<evidence type="ECO:0000259" key="2">
    <source>
        <dbReference type="Pfam" id="PF03703"/>
    </source>
</evidence>
<dbReference type="Proteomes" id="UP000724148">
    <property type="component" value="Unassembled WGS sequence"/>
</dbReference>
<protein>
    <submittedName>
        <fullName evidence="3">PH domain-containing protein</fullName>
    </submittedName>
</protein>
<dbReference type="Pfam" id="PF03703">
    <property type="entry name" value="bPH_2"/>
    <property type="match status" value="1"/>
</dbReference>
<dbReference type="AlphaFoldDB" id="A0A931SD85"/>
<dbReference type="EMBL" id="JACOZA010000061">
    <property type="protein sequence ID" value="MBI2096949.1"/>
    <property type="molecule type" value="Genomic_DNA"/>
</dbReference>
<evidence type="ECO:0000256" key="1">
    <source>
        <dbReference type="SAM" id="Phobius"/>
    </source>
</evidence>
<reference evidence="3" key="1">
    <citation type="submission" date="2020-07" db="EMBL/GenBank/DDBJ databases">
        <title>Huge and variable diversity of episymbiotic CPR bacteria and DPANN archaea in groundwater ecosystems.</title>
        <authorList>
            <person name="He C.Y."/>
            <person name="Keren R."/>
            <person name="Whittaker M."/>
            <person name="Farag I.F."/>
            <person name="Doudna J."/>
            <person name="Cate J.H.D."/>
            <person name="Banfield J.F."/>
        </authorList>
    </citation>
    <scope>NUCLEOTIDE SEQUENCE</scope>
    <source>
        <strain evidence="3">NC_groundwater_193_Ag_S-0.1um_51_7</strain>
    </source>
</reference>
<keyword evidence="1" id="KW-0812">Transmembrane</keyword>
<name>A0A931SD85_9BACT</name>
<organism evidence="3 4">
    <name type="scientific">Candidatus Sungiibacteriota bacterium</name>
    <dbReference type="NCBI Taxonomy" id="2750080"/>
    <lineage>
        <taxon>Bacteria</taxon>
        <taxon>Candidatus Sungiibacteriota</taxon>
    </lineage>
</organism>
<keyword evidence="1" id="KW-0472">Membrane</keyword>